<dbReference type="InterPro" id="IPR036188">
    <property type="entry name" value="FAD/NAD-bd_sf"/>
</dbReference>
<evidence type="ECO:0000313" key="6">
    <source>
        <dbReference type="EMBL" id="HDX31860.1"/>
    </source>
</evidence>
<dbReference type="GO" id="GO:0050660">
    <property type="term" value="F:flavin adenine dinucleotide binding"/>
    <property type="evidence" value="ECO:0007669"/>
    <property type="project" value="InterPro"/>
</dbReference>
<keyword evidence="2" id="KW-0285">Flavoprotein</keyword>
<accession>A0A7C1FS16</accession>
<dbReference type="InterPro" id="IPR045170">
    <property type="entry name" value="MTOX"/>
</dbReference>
<evidence type="ECO:0000256" key="4">
    <source>
        <dbReference type="ARBA" id="ARBA00023002"/>
    </source>
</evidence>
<dbReference type="Gene3D" id="3.30.9.10">
    <property type="entry name" value="D-Amino Acid Oxidase, subunit A, domain 2"/>
    <property type="match status" value="1"/>
</dbReference>
<comment type="cofactor">
    <cofactor evidence="1">
        <name>FAD</name>
        <dbReference type="ChEBI" id="CHEBI:57692"/>
    </cofactor>
</comment>
<comment type="caution">
    <text evidence="6">The sequence shown here is derived from an EMBL/GenBank/DDBJ whole genome shotgun (WGS) entry which is preliminary data.</text>
</comment>
<dbReference type="EMBL" id="DSMG01000101">
    <property type="protein sequence ID" value="HDX31860.1"/>
    <property type="molecule type" value="Genomic_DNA"/>
</dbReference>
<sequence>MSVSSDILIVGGGVFGVTAALELRSRGYTVTLLDPGPIPHPLAASTDVSKVVRMEYGSDRQYLRMADRSIDGFLAWNEEFGETFYHNTGVLMMARQPMQPGEYLYESYHTLIAEGHQPERMNSEKLRSRFPAWNADRYVDGFFSARGGYVESGRLMAALQRKAQGEGVRIYEGQTAEQFLSEGDRVNGVRTREGEVFRADATLVAAGAWTHHLLPELASVIKATGHPVFHLKPIDPTLFAVPNLVTFTADVEHTGWYGFPLLREGVVKVANHGVGVVLHAEKDARVVYPEDFTRLRAFLAETFPALLDAEIVYTRRCLYSDTLDGHFWIDHHPDKRGLIVAAGGSGHAFKFAPVLGPLTADVVERKPNAWAERFHWRTLNGDVTFQEASRYQAKEP</sequence>
<gene>
    <name evidence="6" type="ORF">ENQ20_10275</name>
</gene>
<protein>
    <submittedName>
        <fullName evidence="6">FAD-dependent oxidoreductase</fullName>
    </submittedName>
</protein>
<dbReference type="GO" id="GO:0008115">
    <property type="term" value="F:sarcosine oxidase activity"/>
    <property type="evidence" value="ECO:0007669"/>
    <property type="project" value="TreeGrafter"/>
</dbReference>
<evidence type="ECO:0000256" key="2">
    <source>
        <dbReference type="ARBA" id="ARBA00022630"/>
    </source>
</evidence>
<organism evidence="6">
    <name type="scientific">Caldilinea aerophila</name>
    <dbReference type="NCBI Taxonomy" id="133453"/>
    <lineage>
        <taxon>Bacteria</taxon>
        <taxon>Bacillati</taxon>
        <taxon>Chloroflexota</taxon>
        <taxon>Caldilineae</taxon>
        <taxon>Caldilineales</taxon>
        <taxon>Caldilineaceae</taxon>
        <taxon>Caldilinea</taxon>
    </lineage>
</organism>
<dbReference type="PANTHER" id="PTHR10961:SF46">
    <property type="entry name" value="PEROXISOMAL SARCOSINE OXIDASE"/>
    <property type="match status" value="1"/>
</dbReference>
<dbReference type="SUPFAM" id="SSF51905">
    <property type="entry name" value="FAD/NAD(P)-binding domain"/>
    <property type="match status" value="1"/>
</dbReference>
<feature type="domain" description="FAD dependent oxidoreductase" evidence="5">
    <location>
        <begin position="6"/>
        <end position="361"/>
    </location>
</feature>
<reference evidence="6" key="1">
    <citation type="journal article" date="2020" name="mSystems">
        <title>Genome- and Community-Level Interaction Insights into Carbon Utilization and Element Cycling Functions of Hydrothermarchaeota in Hydrothermal Sediment.</title>
        <authorList>
            <person name="Zhou Z."/>
            <person name="Liu Y."/>
            <person name="Xu W."/>
            <person name="Pan J."/>
            <person name="Luo Z.H."/>
            <person name="Li M."/>
        </authorList>
    </citation>
    <scope>NUCLEOTIDE SEQUENCE [LARGE SCALE GENOMIC DNA]</scope>
    <source>
        <strain evidence="6">SpSt-289</strain>
    </source>
</reference>
<dbReference type="AlphaFoldDB" id="A0A7C1FS16"/>
<dbReference type="SUPFAM" id="SSF54373">
    <property type="entry name" value="FAD-linked reductases, C-terminal domain"/>
    <property type="match status" value="1"/>
</dbReference>
<evidence type="ECO:0000259" key="5">
    <source>
        <dbReference type="Pfam" id="PF01266"/>
    </source>
</evidence>
<dbReference type="InterPro" id="IPR006076">
    <property type="entry name" value="FAD-dep_OxRdtase"/>
</dbReference>
<dbReference type="Pfam" id="PF01266">
    <property type="entry name" value="DAO"/>
    <property type="match status" value="1"/>
</dbReference>
<proteinExistence type="predicted"/>
<keyword evidence="4" id="KW-0560">Oxidoreductase</keyword>
<evidence type="ECO:0000256" key="1">
    <source>
        <dbReference type="ARBA" id="ARBA00001974"/>
    </source>
</evidence>
<name>A0A7C1FS16_9CHLR</name>
<dbReference type="PANTHER" id="PTHR10961">
    <property type="entry name" value="PEROXISOMAL SARCOSINE OXIDASE"/>
    <property type="match status" value="1"/>
</dbReference>
<dbReference type="Gene3D" id="3.50.50.60">
    <property type="entry name" value="FAD/NAD(P)-binding domain"/>
    <property type="match status" value="1"/>
</dbReference>
<keyword evidence="3" id="KW-0274">FAD</keyword>
<evidence type="ECO:0000256" key="3">
    <source>
        <dbReference type="ARBA" id="ARBA00022827"/>
    </source>
</evidence>